<dbReference type="GO" id="GO:0046872">
    <property type="term" value="F:metal ion binding"/>
    <property type="evidence" value="ECO:0007669"/>
    <property type="project" value="UniProtKB-KW"/>
</dbReference>
<keyword evidence="3" id="KW-0479">Metal-binding</keyword>
<dbReference type="InterPro" id="IPR006067">
    <property type="entry name" value="NO2/SO3_Rdtase_4Fe4S_dom"/>
</dbReference>
<evidence type="ECO:0000256" key="6">
    <source>
        <dbReference type="ARBA" id="ARBA00023014"/>
    </source>
</evidence>
<feature type="domain" description="Nitrite/Sulfite reductase ferredoxin-like" evidence="9">
    <location>
        <begin position="19"/>
        <end position="60"/>
    </location>
</feature>
<name>A0A951QB60_9CYAN</name>
<dbReference type="Proteomes" id="UP000757435">
    <property type="component" value="Unassembled WGS sequence"/>
</dbReference>
<sequence>MLTETACPGLFYATPSQDGVLSRIRIPGGILAARHCEAIASLASRYGAVQITNRANLQIRSAEALSRDTLAHLQEAGLAAAQETDHLRNIMASPTAGIDAQALIDTRPWVAQWDRYLSFHPELAGLSAKFSVCFDGGEAVSVRDRPNDISLVAVKRDEAVYFRLHLSLGDRGEPPQDVGILLEPEESLSALATLSALYLDYTVRQAPQRDPDLHRRSLKPRFREFLRNWGITAVLQALEKQVVNYSSPSAPRPNPFRVDRFGELDSLRSAKHLGTHSQQQPGLFYRGIALPLGRLEADQLQGLSVLAAQYGDGTLRLTPWQNLLIPNIPESQIGAVQESLEALGLSGAATHPWGAIVACVGSRGCKFSATDTQSHALALAEYLERRVKLDRSFNVHFSGCEKSCAQHHAADVTLVGVAGAIEAYVLYVGSRNLTLGRELYRECSLEQLFHLIERMLRLYQDRRVDATETFVEFVDRYSINQLKQLLGDSQQPWGSPPNPRQGTGASPTPPPHERLDELERSRCIGGRIGR</sequence>
<dbReference type="PANTHER" id="PTHR32439">
    <property type="entry name" value="FERREDOXIN--NITRITE REDUCTASE, CHLOROPLASTIC"/>
    <property type="match status" value="1"/>
</dbReference>
<evidence type="ECO:0000313" key="11">
    <source>
        <dbReference type="Proteomes" id="UP000757435"/>
    </source>
</evidence>
<accession>A0A951QB60</accession>
<evidence type="ECO:0000313" key="10">
    <source>
        <dbReference type="EMBL" id="MBW4659230.1"/>
    </source>
</evidence>
<feature type="domain" description="Nitrite/Sulfite reductase ferredoxin-like" evidence="9">
    <location>
        <begin position="276"/>
        <end position="342"/>
    </location>
</feature>
<dbReference type="GO" id="GO:0051539">
    <property type="term" value="F:4 iron, 4 sulfur cluster binding"/>
    <property type="evidence" value="ECO:0007669"/>
    <property type="project" value="UniProtKB-KW"/>
</dbReference>
<keyword evidence="2" id="KW-0349">Heme</keyword>
<reference evidence="10" key="2">
    <citation type="journal article" date="2022" name="Microbiol. Resour. Announc.">
        <title>Metagenome Sequencing to Explore Phylogenomics of Terrestrial Cyanobacteria.</title>
        <authorList>
            <person name="Ward R.D."/>
            <person name="Stajich J.E."/>
            <person name="Johansen J.R."/>
            <person name="Huntemann M."/>
            <person name="Clum A."/>
            <person name="Foster B."/>
            <person name="Foster B."/>
            <person name="Roux S."/>
            <person name="Palaniappan K."/>
            <person name="Varghese N."/>
            <person name="Mukherjee S."/>
            <person name="Reddy T.B.K."/>
            <person name="Daum C."/>
            <person name="Copeland A."/>
            <person name="Chen I.A."/>
            <person name="Ivanova N.N."/>
            <person name="Kyrpides N.C."/>
            <person name="Shapiro N."/>
            <person name="Eloe-Fadrosh E.A."/>
            <person name="Pietrasiak N."/>
        </authorList>
    </citation>
    <scope>NUCLEOTIDE SEQUENCE</scope>
    <source>
        <strain evidence="10">UHER 2000/2452</strain>
    </source>
</reference>
<evidence type="ECO:0000259" key="9">
    <source>
        <dbReference type="Pfam" id="PF03460"/>
    </source>
</evidence>
<proteinExistence type="predicted"/>
<keyword evidence="5" id="KW-0408">Iron</keyword>
<dbReference type="Pfam" id="PF01077">
    <property type="entry name" value="NIR_SIR"/>
    <property type="match status" value="2"/>
</dbReference>
<evidence type="ECO:0000259" key="8">
    <source>
        <dbReference type="Pfam" id="PF01077"/>
    </source>
</evidence>
<dbReference type="InterPro" id="IPR012798">
    <property type="entry name" value="Cbl_synth_CobG-like"/>
</dbReference>
<dbReference type="InterPro" id="IPR006066">
    <property type="entry name" value="NO2/SO3_Rdtase_FeS/sirohaem_BS"/>
</dbReference>
<dbReference type="EMBL" id="JAHHHD010000010">
    <property type="protein sequence ID" value="MBW4659230.1"/>
    <property type="molecule type" value="Genomic_DNA"/>
</dbReference>
<protein>
    <submittedName>
        <fullName evidence="10">Precorrin-3B synthase</fullName>
        <ecNumber evidence="10">1.14.13.83</ecNumber>
    </submittedName>
</protein>
<dbReference type="Gene3D" id="3.90.480.10">
    <property type="entry name" value="Sulfite Reductase Hemoprotein,Domain 2"/>
    <property type="match status" value="1"/>
</dbReference>
<dbReference type="PRINTS" id="PR00397">
    <property type="entry name" value="SIROHAEM"/>
</dbReference>
<evidence type="ECO:0000256" key="4">
    <source>
        <dbReference type="ARBA" id="ARBA00023002"/>
    </source>
</evidence>
<evidence type="ECO:0000256" key="3">
    <source>
        <dbReference type="ARBA" id="ARBA00022723"/>
    </source>
</evidence>
<dbReference type="AlphaFoldDB" id="A0A951QB60"/>
<dbReference type="Pfam" id="PF03460">
    <property type="entry name" value="NIR_SIR_ferr"/>
    <property type="match status" value="2"/>
</dbReference>
<evidence type="ECO:0000256" key="7">
    <source>
        <dbReference type="SAM" id="MobiDB-lite"/>
    </source>
</evidence>
<gene>
    <name evidence="10" type="primary">cobG</name>
    <name evidence="10" type="ORF">KME15_11185</name>
</gene>
<feature type="region of interest" description="Disordered" evidence="7">
    <location>
        <begin position="488"/>
        <end position="530"/>
    </location>
</feature>
<dbReference type="PROSITE" id="PS00365">
    <property type="entry name" value="NIR_SIR"/>
    <property type="match status" value="1"/>
</dbReference>
<evidence type="ECO:0000256" key="2">
    <source>
        <dbReference type="ARBA" id="ARBA00022617"/>
    </source>
</evidence>
<dbReference type="InterPro" id="IPR005117">
    <property type="entry name" value="NiRdtase/SiRdtase_haem-b_fer"/>
</dbReference>
<dbReference type="PANTHER" id="PTHR32439:SF9">
    <property type="entry name" value="BLR3264 PROTEIN"/>
    <property type="match status" value="1"/>
</dbReference>
<dbReference type="Gene3D" id="3.30.413.10">
    <property type="entry name" value="Sulfite Reductase Hemoprotein, domain 1"/>
    <property type="match status" value="2"/>
</dbReference>
<dbReference type="GO" id="GO:0043818">
    <property type="term" value="F:precorrin-3B synthase activity"/>
    <property type="evidence" value="ECO:0007669"/>
    <property type="project" value="UniProtKB-EC"/>
</dbReference>
<organism evidence="10 11">
    <name type="scientific">Drouetiella hepatica Uher 2000/2452</name>
    <dbReference type="NCBI Taxonomy" id="904376"/>
    <lineage>
        <taxon>Bacteria</taxon>
        <taxon>Bacillati</taxon>
        <taxon>Cyanobacteriota</taxon>
        <taxon>Cyanophyceae</taxon>
        <taxon>Oculatellales</taxon>
        <taxon>Oculatellaceae</taxon>
        <taxon>Drouetiella</taxon>
    </lineage>
</organism>
<comment type="caution">
    <text evidence="10">The sequence shown here is derived from an EMBL/GenBank/DDBJ whole genome shotgun (WGS) entry which is preliminary data.</text>
</comment>
<feature type="compositionally biased region" description="Basic and acidic residues" evidence="7">
    <location>
        <begin position="511"/>
        <end position="522"/>
    </location>
</feature>
<feature type="domain" description="Nitrite/sulphite reductase 4Fe-4S" evidence="8">
    <location>
        <begin position="355"/>
        <end position="487"/>
    </location>
</feature>
<keyword evidence="6" id="KW-0411">Iron-sulfur</keyword>
<dbReference type="NCBIfam" id="TIGR02435">
    <property type="entry name" value="CobG"/>
    <property type="match status" value="1"/>
</dbReference>
<dbReference type="SUPFAM" id="SSF56014">
    <property type="entry name" value="Nitrite and sulphite reductase 4Fe-4S domain-like"/>
    <property type="match status" value="2"/>
</dbReference>
<evidence type="ECO:0000256" key="5">
    <source>
        <dbReference type="ARBA" id="ARBA00023004"/>
    </source>
</evidence>
<reference evidence="10" key="1">
    <citation type="submission" date="2021-05" db="EMBL/GenBank/DDBJ databases">
        <authorList>
            <person name="Pietrasiak N."/>
            <person name="Ward R."/>
            <person name="Stajich J.E."/>
            <person name="Kurbessoian T."/>
        </authorList>
    </citation>
    <scope>NUCLEOTIDE SEQUENCE</scope>
    <source>
        <strain evidence="10">UHER 2000/2452</strain>
    </source>
</reference>
<dbReference type="GO" id="GO:0020037">
    <property type="term" value="F:heme binding"/>
    <property type="evidence" value="ECO:0007669"/>
    <property type="project" value="InterPro"/>
</dbReference>
<feature type="domain" description="Nitrite/sulphite reductase 4Fe-4S" evidence="8">
    <location>
        <begin position="85"/>
        <end position="241"/>
    </location>
</feature>
<dbReference type="EC" id="1.14.13.83" evidence="10"/>
<dbReference type="InterPro" id="IPR036136">
    <property type="entry name" value="Nit/Sulf_reduc_fer-like_dom_sf"/>
</dbReference>
<dbReference type="InterPro" id="IPR051329">
    <property type="entry name" value="NIR_SIR_4Fe-4S"/>
</dbReference>
<keyword evidence="1" id="KW-0004">4Fe-4S</keyword>
<dbReference type="SUPFAM" id="SSF55124">
    <property type="entry name" value="Nitrite/Sulfite reductase N-terminal domain-like"/>
    <property type="match status" value="2"/>
</dbReference>
<keyword evidence="4 10" id="KW-0560">Oxidoreductase</keyword>
<dbReference type="InterPro" id="IPR045854">
    <property type="entry name" value="NO2/SO3_Rdtase_4Fe4S_sf"/>
</dbReference>
<evidence type="ECO:0000256" key="1">
    <source>
        <dbReference type="ARBA" id="ARBA00022485"/>
    </source>
</evidence>